<evidence type="ECO:0000313" key="2">
    <source>
        <dbReference type="EMBL" id="MBC9227177.1"/>
    </source>
</evidence>
<dbReference type="PANTHER" id="PTHR22916">
    <property type="entry name" value="GLYCOSYLTRANSFERASE"/>
    <property type="match status" value="1"/>
</dbReference>
<protein>
    <submittedName>
        <fullName evidence="2">Glycosyltransferase</fullName>
    </submittedName>
</protein>
<accession>A0A8I0EXH7</accession>
<keyword evidence="2" id="KW-0808">Transferase</keyword>
<feature type="domain" description="Glycosyltransferase 2-like" evidence="1">
    <location>
        <begin position="8"/>
        <end position="107"/>
    </location>
</feature>
<dbReference type="PANTHER" id="PTHR22916:SF3">
    <property type="entry name" value="UDP-GLCNAC:BETAGAL BETA-1,3-N-ACETYLGLUCOSAMINYLTRANSFERASE-LIKE PROTEIN 1"/>
    <property type="match status" value="1"/>
</dbReference>
<comment type="caution">
    <text evidence="2">The sequence shown here is derived from an EMBL/GenBank/DDBJ whole genome shotgun (WGS) entry which is preliminary data.</text>
</comment>
<organism evidence="2 3">
    <name type="scientific">Aeromicrobium senzhongii</name>
    <dbReference type="NCBI Taxonomy" id="2663859"/>
    <lineage>
        <taxon>Bacteria</taxon>
        <taxon>Bacillati</taxon>
        <taxon>Actinomycetota</taxon>
        <taxon>Actinomycetes</taxon>
        <taxon>Propionibacteriales</taxon>
        <taxon>Nocardioidaceae</taxon>
        <taxon>Aeromicrobium</taxon>
    </lineage>
</organism>
<dbReference type="GO" id="GO:0016758">
    <property type="term" value="F:hexosyltransferase activity"/>
    <property type="evidence" value="ECO:0007669"/>
    <property type="project" value="UniProtKB-ARBA"/>
</dbReference>
<dbReference type="Proteomes" id="UP000620591">
    <property type="component" value="Unassembled WGS sequence"/>
</dbReference>
<evidence type="ECO:0000313" key="3">
    <source>
        <dbReference type="Proteomes" id="UP000620591"/>
    </source>
</evidence>
<dbReference type="AlphaFoldDB" id="A0A8I0EXH7"/>
<dbReference type="InterPro" id="IPR029044">
    <property type="entry name" value="Nucleotide-diphossugar_trans"/>
</dbReference>
<reference evidence="2" key="1">
    <citation type="submission" date="2020-09" db="EMBL/GenBank/DDBJ databases">
        <title>Novel species in genus Aeromicrobium.</title>
        <authorList>
            <person name="Zhang G."/>
        </authorList>
    </citation>
    <scope>NUCLEOTIDE SEQUENCE</scope>
    <source>
        <strain evidence="2">Zg-636</strain>
    </source>
</reference>
<name>A0A8I0EXH7_9ACTN</name>
<proteinExistence type="predicted"/>
<dbReference type="EMBL" id="JACTVM010000003">
    <property type="protein sequence ID" value="MBC9227177.1"/>
    <property type="molecule type" value="Genomic_DNA"/>
</dbReference>
<dbReference type="Gene3D" id="3.90.550.10">
    <property type="entry name" value="Spore Coat Polysaccharide Biosynthesis Protein SpsA, Chain A"/>
    <property type="match status" value="1"/>
</dbReference>
<sequence length="297" mass="33585">MTQEPLDILVPFWGEPALLRETVASVLAQTDDNWHLTVVDDDYPDPSVAQYFADLADPRITYLRNEQNLGVTGNFRRCLELASREHVVFLGCDDRLLPQFVEVVARARREVPEATIIEVGVQVIDQHGEPVSTLADTVKQRLFMPRSDGRQLLSGEELAASLLRANWLYWPSLVFRRDTLAGKDFRDDLPLIQDLGLIRELITDGAVLLLEPEVAFEYRRHLESASVAGLYDGTRFAGERMFFAESAEVMAAHGWPRAARAARWHLTSRLHALTLVPAALRQRDWAAVRGLLRHAVR</sequence>
<dbReference type="SUPFAM" id="SSF53448">
    <property type="entry name" value="Nucleotide-diphospho-sugar transferases"/>
    <property type="match status" value="1"/>
</dbReference>
<dbReference type="Pfam" id="PF00535">
    <property type="entry name" value="Glycos_transf_2"/>
    <property type="match status" value="1"/>
</dbReference>
<gene>
    <name evidence="2" type="ORF">IBG24_12715</name>
</gene>
<evidence type="ECO:0000259" key="1">
    <source>
        <dbReference type="Pfam" id="PF00535"/>
    </source>
</evidence>
<dbReference type="RefSeq" id="WP_187769788.1">
    <property type="nucleotide sequence ID" value="NZ_JACTVM010000003.1"/>
</dbReference>
<dbReference type="InterPro" id="IPR001173">
    <property type="entry name" value="Glyco_trans_2-like"/>
</dbReference>